<comment type="caution">
    <text evidence="3">The sequence shown here is derived from an EMBL/GenBank/DDBJ whole genome shotgun (WGS) entry which is preliminary data.</text>
</comment>
<feature type="chain" id="PRO_5047344151" description="Outer membrane protein beta-barrel domain-containing protein" evidence="2">
    <location>
        <begin position="26"/>
        <end position="251"/>
    </location>
</feature>
<sequence>MTKNYLRAIALPILVQLFFFTVLNAQVNNTPNSNTQGSGTQNSSGATNSGSRAADDDGGLNTRISFMLGAGFSGILTDLYEEPVIDKVTNFVKIQDATALRTNLSLGIIYSPYIYEVSRQVRQSDGSYQTMTTNIAYGWSYALFINPVNLTAIANGGSRSNIDIGIGWGYRTSGGFTALLVAEFFPVKQPRDYFVEKYKGNDQPYTINNEIQTSIDLNDNSIFYNKVAFSVGFKLCYTFDIVKRFADAASN</sequence>
<proteinExistence type="predicted"/>
<keyword evidence="4" id="KW-1185">Reference proteome</keyword>
<feature type="region of interest" description="Disordered" evidence="1">
    <location>
        <begin position="31"/>
        <end position="54"/>
    </location>
</feature>
<evidence type="ECO:0000313" key="3">
    <source>
        <dbReference type="EMBL" id="MFD1000033.1"/>
    </source>
</evidence>
<accession>A0ABW3K475</accession>
<evidence type="ECO:0000256" key="2">
    <source>
        <dbReference type="SAM" id="SignalP"/>
    </source>
</evidence>
<dbReference type="EMBL" id="JBHTKA010000003">
    <property type="protein sequence ID" value="MFD1000033.1"/>
    <property type="molecule type" value="Genomic_DNA"/>
</dbReference>
<feature type="compositionally biased region" description="Polar residues" evidence="1">
    <location>
        <begin position="31"/>
        <end position="51"/>
    </location>
</feature>
<protein>
    <recommendedName>
        <fullName evidence="5">Outer membrane protein beta-barrel domain-containing protein</fullName>
    </recommendedName>
</protein>
<gene>
    <name evidence="3" type="ORF">ACFQ21_11990</name>
</gene>
<evidence type="ECO:0000256" key="1">
    <source>
        <dbReference type="SAM" id="MobiDB-lite"/>
    </source>
</evidence>
<dbReference type="Proteomes" id="UP001597112">
    <property type="component" value="Unassembled WGS sequence"/>
</dbReference>
<reference evidence="4" key="1">
    <citation type="journal article" date="2019" name="Int. J. Syst. Evol. Microbiol.">
        <title>The Global Catalogue of Microorganisms (GCM) 10K type strain sequencing project: providing services to taxonomists for standard genome sequencing and annotation.</title>
        <authorList>
            <consortium name="The Broad Institute Genomics Platform"/>
            <consortium name="The Broad Institute Genome Sequencing Center for Infectious Disease"/>
            <person name="Wu L."/>
            <person name="Ma J."/>
        </authorList>
    </citation>
    <scope>NUCLEOTIDE SEQUENCE [LARGE SCALE GENOMIC DNA]</scope>
    <source>
        <strain evidence="4">CCUG 58938</strain>
    </source>
</reference>
<evidence type="ECO:0008006" key="5">
    <source>
        <dbReference type="Google" id="ProtNLM"/>
    </source>
</evidence>
<feature type="signal peptide" evidence="2">
    <location>
        <begin position="1"/>
        <end position="25"/>
    </location>
</feature>
<dbReference type="RefSeq" id="WP_377579285.1">
    <property type="nucleotide sequence ID" value="NZ_JBHTKA010000003.1"/>
</dbReference>
<name>A0ABW3K475_9BACT</name>
<keyword evidence="2" id="KW-0732">Signal</keyword>
<evidence type="ECO:0000313" key="4">
    <source>
        <dbReference type="Proteomes" id="UP001597112"/>
    </source>
</evidence>
<organism evidence="3 4">
    <name type="scientific">Ohtaekwangia kribbensis</name>
    <dbReference type="NCBI Taxonomy" id="688913"/>
    <lineage>
        <taxon>Bacteria</taxon>
        <taxon>Pseudomonadati</taxon>
        <taxon>Bacteroidota</taxon>
        <taxon>Cytophagia</taxon>
        <taxon>Cytophagales</taxon>
        <taxon>Fulvivirgaceae</taxon>
        <taxon>Ohtaekwangia</taxon>
    </lineage>
</organism>